<dbReference type="EMBL" id="RAWG01000134">
    <property type="protein sequence ID" value="RKH40358.1"/>
    <property type="molecule type" value="Genomic_DNA"/>
</dbReference>
<gene>
    <name evidence="2" type="ORF">D7X12_21085</name>
</gene>
<dbReference type="GO" id="GO:0032049">
    <property type="term" value="P:cardiolipin biosynthetic process"/>
    <property type="evidence" value="ECO:0007669"/>
    <property type="project" value="UniProtKB-ARBA"/>
</dbReference>
<comment type="caution">
    <text evidence="2">The sequence shown here is derived from an EMBL/GenBank/DDBJ whole genome shotgun (WGS) entry which is preliminary data.</text>
</comment>
<dbReference type="InterPro" id="IPR001736">
    <property type="entry name" value="PLipase_D/transphosphatidylase"/>
</dbReference>
<proteinExistence type="predicted"/>
<dbReference type="PANTHER" id="PTHR21248:SF22">
    <property type="entry name" value="PHOSPHOLIPASE D"/>
    <property type="match status" value="1"/>
</dbReference>
<dbReference type="PROSITE" id="PS51257">
    <property type="entry name" value="PROKAR_LIPOPROTEIN"/>
    <property type="match status" value="1"/>
</dbReference>
<dbReference type="SMART" id="SM00155">
    <property type="entry name" value="PLDc"/>
    <property type="match status" value="2"/>
</dbReference>
<keyword evidence="3" id="KW-1185">Reference proteome</keyword>
<dbReference type="OrthoDB" id="9762009at2"/>
<dbReference type="Gene3D" id="3.30.870.10">
    <property type="entry name" value="Endonuclease Chain A"/>
    <property type="match status" value="2"/>
</dbReference>
<dbReference type="AlphaFoldDB" id="A0A3A8N7I9"/>
<reference evidence="3" key="1">
    <citation type="submission" date="2018-09" db="EMBL/GenBank/DDBJ databases">
        <authorList>
            <person name="Livingstone P.G."/>
            <person name="Whitworth D.E."/>
        </authorList>
    </citation>
    <scope>NUCLEOTIDE SEQUENCE [LARGE SCALE GENOMIC DNA]</scope>
    <source>
        <strain evidence="3">CA040B</strain>
    </source>
</reference>
<dbReference type="PROSITE" id="PS50035">
    <property type="entry name" value="PLD"/>
    <property type="match status" value="1"/>
</dbReference>
<dbReference type="Pfam" id="PF13091">
    <property type="entry name" value="PLDc_2"/>
    <property type="match status" value="2"/>
</dbReference>
<evidence type="ECO:0000259" key="1">
    <source>
        <dbReference type="PROSITE" id="PS50035"/>
    </source>
</evidence>
<dbReference type="GO" id="GO:0016020">
    <property type="term" value="C:membrane"/>
    <property type="evidence" value="ECO:0007669"/>
    <property type="project" value="TreeGrafter"/>
</dbReference>
<protein>
    <submittedName>
        <fullName evidence="2">Cardiolipin synthase B</fullName>
    </submittedName>
</protein>
<organism evidence="2 3">
    <name type="scientific">Corallococcus sicarius</name>
    <dbReference type="NCBI Taxonomy" id="2316726"/>
    <lineage>
        <taxon>Bacteria</taxon>
        <taxon>Pseudomonadati</taxon>
        <taxon>Myxococcota</taxon>
        <taxon>Myxococcia</taxon>
        <taxon>Myxococcales</taxon>
        <taxon>Cystobacterineae</taxon>
        <taxon>Myxococcaceae</taxon>
        <taxon>Corallococcus</taxon>
    </lineage>
</organism>
<evidence type="ECO:0000313" key="2">
    <source>
        <dbReference type="EMBL" id="RKH40358.1"/>
    </source>
</evidence>
<dbReference type="GO" id="GO:0008808">
    <property type="term" value="F:cardiolipin synthase activity"/>
    <property type="evidence" value="ECO:0007669"/>
    <property type="project" value="TreeGrafter"/>
</dbReference>
<accession>A0A3A8N7I9</accession>
<evidence type="ECO:0000313" key="3">
    <source>
        <dbReference type="Proteomes" id="UP000273405"/>
    </source>
</evidence>
<dbReference type="RefSeq" id="WP_120627069.1">
    <property type="nucleotide sequence ID" value="NZ_RAWG01000134.1"/>
</dbReference>
<feature type="domain" description="PLD phosphodiesterase" evidence="1">
    <location>
        <begin position="327"/>
        <end position="354"/>
    </location>
</feature>
<name>A0A3A8N7I9_9BACT</name>
<dbReference type="CDD" id="cd09159">
    <property type="entry name" value="PLDc_ybhO_like_2"/>
    <property type="match status" value="1"/>
</dbReference>
<dbReference type="SUPFAM" id="SSF56024">
    <property type="entry name" value="Phospholipase D/nuclease"/>
    <property type="match status" value="2"/>
</dbReference>
<dbReference type="Proteomes" id="UP000273405">
    <property type="component" value="Unassembled WGS sequence"/>
</dbReference>
<dbReference type="PANTHER" id="PTHR21248">
    <property type="entry name" value="CARDIOLIPIN SYNTHASE"/>
    <property type="match status" value="1"/>
</dbReference>
<dbReference type="InterPro" id="IPR025202">
    <property type="entry name" value="PLD-like_dom"/>
</dbReference>
<dbReference type="CDD" id="cd09110">
    <property type="entry name" value="PLDc_CLS_1"/>
    <property type="match status" value="1"/>
</dbReference>
<sequence length="414" mass="45716">MRLAWLILCALLVAGCPYPNHRHDLRLRSLPEDPAARDVAITQTLGVPLEPGNGVELVLNGRVFDVIEAEIRAARSSIHIASYIWRPGIPSDRLLIALRERRPGVQCRVLVDPLGSVNFEVVAPVLTDAGCEVRIYRPMQGTVTALDASRIRARMHRKLVIRDGEVGLTGGFGIWRSWLGNGDAPDAWRDTNVRVRGPAVRGMQLAFARNWQESGGDFLPPESFPQLTPAGDARACFVASTGHRFLSEASRMWLLSIASAKSRLWIANSYFLPTEAISDALIEKARQGVDVRVLVPGRHHDVGPVFAAQRASYARLLEGGVRIWEYELSMMHSKTLLADGLLSVVGSTNLDPLALNHTDEGSLMVEDPALAELLEASFEEDFTHSVEIHWQGWKRRGLLQKLGEQLPGLIGDFL</sequence>